<protein>
    <submittedName>
        <fullName evidence="4">DNA repair and recombination protein RAD54B, putative</fullName>
    </submittedName>
</protein>
<dbReference type="RefSeq" id="XP_004336946.1">
    <property type="nucleotide sequence ID" value="XM_004336898.1"/>
</dbReference>
<organism evidence="4 5">
    <name type="scientific">Acanthamoeba castellanii (strain ATCC 30010 / Neff)</name>
    <dbReference type="NCBI Taxonomy" id="1257118"/>
    <lineage>
        <taxon>Eukaryota</taxon>
        <taxon>Amoebozoa</taxon>
        <taxon>Discosea</taxon>
        <taxon>Longamoebia</taxon>
        <taxon>Centramoebida</taxon>
        <taxon>Acanthamoebidae</taxon>
        <taxon>Acanthamoeba</taxon>
    </lineage>
</organism>
<dbReference type="KEGG" id="acan:ACA1_051660"/>
<evidence type="ECO:0000313" key="4">
    <source>
        <dbReference type="EMBL" id="ELR14933.1"/>
    </source>
</evidence>
<dbReference type="PANTHER" id="PTHR45629">
    <property type="entry name" value="SNF2/RAD54 FAMILY MEMBER"/>
    <property type="match status" value="1"/>
</dbReference>
<dbReference type="STRING" id="1257118.L8GQK0"/>
<dbReference type="PROSITE" id="PS51192">
    <property type="entry name" value="HELICASE_ATP_BIND_1"/>
    <property type="match status" value="1"/>
</dbReference>
<dbReference type="PANTHER" id="PTHR45629:SF7">
    <property type="entry name" value="DNA EXCISION REPAIR PROTEIN ERCC-6-RELATED"/>
    <property type="match status" value="1"/>
</dbReference>
<dbReference type="Pfam" id="PF00176">
    <property type="entry name" value="SNF2-rel_dom"/>
    <property type="match status" value="1"/>
</dbReference>
<dbReference type="CDD" id="cd18793">
    <property type="entry name" value="SF2_C_SNF"/>
    <property type="match status" value="1"/>
</dbReference>
<dbReference type="OrthoDB" id="413460at2759"/>
<dbReference type="InterPro" id="IPR049730">
    <property type="entry name" value="SNF2/RAD54-like_C"/>
</dbReference>
<dbReference type="InterPro" id="IPR014001">
    <property type="entry name" value="Helicase_ATP-bd"/>
</dbReference>
<accession>L8GQK0</accession>
<dbReference type="SUPFAM" id="SSF52540">
    <property type="entry name" value="P-loop containing nucleoside triphosphate hydrolases"/>
    <property type="match status" value="2"/>
</dbReference>
<dbReference type="Gene3D" id="3.40.50.10810">
    <property type="entry name" value="Tandem AAA-ATPase domain"/>
    <property type="match status" value="1"/>
</dbReference>
<dbReference type="PROSITE" id="PS51194">
    <property type="entry name" value="HELICASE_CTER"/>
    <property type="match status" value="1"/>
</dbReference>
<dbReference type="GO" id="GO:0005634">
    <property type="term" value="C:nucleus"/>
    <property type="evidence" value="ECO:0007669"/>
    <property type="project" value="TreeGrafter"/>
</dbReference>
<sequence>MWCKYSRKKHKTYNDGVLVIKEGKICILKDMQAKEIGKTSSYPAKELVDLGPGNSLCFSGKELEILDEITPENYQSGSVFLDEVEAKGGVAPAPTPKLKIPTKFKSHAVGDGKPTVKEIKPRHAINEDSVVLFNPTAASDPNGPLTAVVVDPYVGNILQPHQREGVKFLYECTMGLKGPGRGCILADEMGLGKTLQAITLIWTLLKQGPNGTPASKKALVITPTSLTKNWYHEVKRWLGLERLHALVIGQAASKKEETLKVLDEFKTSPHRPLLIISYEQFRIHATFLQGVAGIDLVICDEGHRLKNADARITKCINGLETRRRVIITGTPIQNDLEEFFTMVNFCNPGFMDLKKFRDVFATPIVLGRDPNATPQQKLESQSRSTALMKRTESFIIRRTKDLLRQYLPPRVEQVVFCRLSSLQADLYRQYLRSTMAAALSCIISLRKLCNHPCAIFPKPEVITLLKLQMVEAEPEMKKVAALFPEDFTATTHDIELSGKMEALDKLLGVIRTTTKDRVVIVSNFKQSLDVMQTLCKKRSYRFVRLDGSTPTGQRQNIVDHFNDQTSDYSGNVGFNLVGSNRIVLFDPDWNPANDAQAMGRVWRYGQKKKCWIYRFASTGTIEEKIFQRQVAKEGLSNAIMDASRMAGDALKVPPRTQYLAARRCRWSDPPFPITGTLHEGGASRHLLIQ</sequence>
<dbReference type="Proteomes" id="UP000011083">
    <property type="component" value="Unassembled WGS sequence"/>
</dbReference>
<dbReference type="GO" id="GO:0015616">
    <property type="term" value="F:DNA translocase activity"/>
    <property type="evidence" value="ECO:0007669"/>
    <property type="project" value="TreeGrafter"/>
</dbReference>
<dbReference type="InterPro" id="IPR000330">
    <property type="entry name" value="SNF2_N"/>
</dbReference>
<dbReference type="VEuPathDB" id="AmoebaDB:ACA1_051660"/>
<feature type="domain" description="Helicase C-terminal" evidence="3">
    <location>
        <begin position="502"/>
        <end position="651"/>
    </location>
</feature>
<dbReference type="SMART" id="SM00487">
    <property type="entry name" value="DEXDc"/>
    <property type="match status" value="1"/>
</dbReference>
<keyword evidence="1" id="KW-0378">Hydrolase</keyword>
<dbReference type="GO" id="GO:0016787">
    <property type="term" value="F:hydrolase activity"/>
    <property type="evidence" value="ECO:0007669"/>
    <property type="project" value="UniProtKB-KW"/>
</dbReference>
<dbReference type="GO" id="GO:0005524">
    <property type="term" value="F:ATP binding"/>
    <property type="evidence" value="ECO:0007669"/>
    <property type="project" value="InterPro"/>
</dbReference>
<proteinExistence type="predicted"/>
<name>L8GQK0_ACACF</name>
<dbReference type="AlphaFoldDB" id="L8GQK0"/>
<dbReference type="InterPro" id="IPR001650">
    <property type="entry name" value="Helicase_C-like"/>
</dbReference>
<dbReference type="GeneID" id="14915527"/>
<dbReference type="Gene3D" id="3.40.50.300">
    <property type="entry name" value="P-loop containing nucleotide triphosphate hydrolases"/>
    <property type="match status" value="1"/>
</dbReference>
<dbReference type="Gene3D" id="1.20.120.850">
    <property type="entry name" value="SWI2/SNF2 ATPases, N-terminal domain"/>
    <property type="match status" value="1"/>
</dbReference>
<evidence type="ECO:0000259" key="2">
    <source>
        <dbReference type="PROSITE" id="PS51192"/>
    </source>
</evidence>
<dbReference type="GO" id="GO:0007131">
    <property type="term" value="P:reciprocal meiotic recombination"/>
    <property type="evidence" value="ECO:0007669"/>
    <property type="project" value="TreeGrafter"/>
</dbReference>
<dbReference type="SMART" id="SM00490">
    <property type="entry name" value="HELICc"/>
    <property type="match status" value="1"/>
</dbReference>
<keyword evidence="5" id="KW-1185">Reference proteome</keyword>
<evidence type="ECO:0000313" key="5">
    <source>
        <dbReference type="Proteomes" id="UP000011083"/>
    </source>
</evidence>
<gene>
    <name evidence="4" type="ORF">ACA1_051660</name>
</gene>
<reference evidence="4 5" key="1">
    <citation type="journal article" date="2013" name="Genome Biol.">
        <title>Genome of Acanthamoeba castellanii highlights extensive lateral gene transfer and early evolution of tyrosine kinase signaling.</title>
        <authorList>
            <person name="Clarke M."/>
            <person name="Lohan A.J."/>
            <person name="Liu B."/>
            <person name="Lagkouvardos I."/>
            <person name="Roy S."/>
            <person name="Zafar N."/>
            <person name="Bertelli C."/>
            <person name="Schilde C."/>
            <person name="Kianianmomeni A."/>
            <person name="Burglin T.R."/>
            <person name="Frech C."/>
            <person name="Turcotte B."/>
            <person name="Kopec K.O."/>
            <person name="Synnott J.M."/>
            <person name="Choo C."/>
            <person name="Paponov I."/>
            <person name="Finkler A."/>
            <person name="Soon Heng Tan C."/>
            <person name="Hutchins A.P."/>
            <person name="Weinmeier T."/>
            <person name="Rattei T."/>
            <person name="Chu J.S."/>
            <person name="Gimenez G."/>
            <person name="Irimia M."/>
            <person name="Rigden D.J."/>
            <person name="Fitzpatrick D.A."/>
            <person name="Lorenzo-Morales J."/>
            <person name="Bateman A."/>
            <person name="Chiu C.H."/>
            <person name="Tang P."/>
            <person name="Hegemann P."/>
            <person name="Fromm H."/>
            <person name="Raoult D."/>
            <person name="Greub G."/>
            <person name="Miranda-Saavedra D."/>
            <person name="Chen N."/>
            <person name="Nash P."/>
            <person name="Ginger M.L."/>
            <person name="Horn M."/>
            <person name="Schaap P."/>
            <person name="Caler L."/>
            <person name="Loftus B."/>
        </authorList>
    </citation>
    <scope>NUCLEOTIDE SEQUENCE [LARGE SCALE GENOMIC DNA]</scope>
    <source>
        <strain evidence="4 5">Neff</strain>
    </source>
</reference>
<dbReference type="InterPro" id="IPR050496">
    <property type="entry name" value="SNF2_RAD54_helicase_repair"/>
</dbReference>
<dbReference type="GO" id="GO:0000724">
    <property type="term" value="P:double-strand break repair via homologous recombination"/>
    <property type="evidence" value="ECO:0007669"/>
    <property type="project" value="TreeGrafter"/>
</dbReference>
<feature type="domain" description="Helicase ATP-binding" evidence="2">
    <location>
        <begin position="174"/>
        <end position="349"/>
    </location>
</feature>
<dbReference type="InterPro" id="IPR027417">
    <property type="entry name" value="P-loop_NTPase"/>
</dbReference>
<dbReference type="InterPro" id="IPR038718">
    <property type="entry name" value="SNF2-like_sf"/>
</dbReference>
<evidence type="ECO:0000256" key="1">
    <source>
        <dbReference type="ARBA" id="ARBA00022801"/>
    </source>
</evidence>
<dbReference type="Pfam" id="PF00271">
    <property type="entry name" value="Helicase_C"/>
    <property type="match status" value="1"/>
</dbReference>
<dbReference type="OMA" id="AWFNKIC"/>
<evidence type="ECO:0000259" key="3">
    <source>
        <dbReference type="PROSITE" id="PS51194"/>
    </source>
</evidence>
<dbReference type="EMBL" id="KB008040">
    <property type="protein sequence ID" value="ELR14933.1"/>
    <property type="molecule type" value="Genomic_DNA"/>
</dbReference>
<dbReference type="CDD" id="cd18004">
    <property type="entry name" value="DEXHc_RAD54"/>
    <property type="match status" value="1"/>
</dbReference>